<sequence length="122" mass="14276">MNIFLLFMHYGHHKNRVHQGKNKLCIKAEEETCPCFGEEMALFCVPHLGLDSFRLNGFRYFYSAHLNFSDASSEWYTLRKHNSERGMQHLLESSCNYALYFLLADVPGVAWDEKFSCLIFLV</sequence>
<comment type="caution">
    <text evidence="1">The sequence shown here is derived from an EMBL/GenBank/DDBJ whole genome shotgun (WGS) entry which is preliminary data.</text>
</comment>
<evidence type="ECO:0000313" key="2">
    <source>
        <dbReference type="Proteomes" id="UP000499080"/>
    </source>
</evidence>
<dbReference type="Proteomes" id="UP000499080">
    <property type="component" value="Unassembled WGS sequence"/>
</dbReference>
<dbReference type="EMBL" id="BGPR01004436">
    <property type="protein sequence ID" value="GBM99637.1"/>
    <property type="molecule type" value="Genomic_DNA"/>
</dbReference>
<reference evidence="1 2" key="1">
    <citation type="journal article" date="2019" name="Sci. Rep.">
        <title>Orb-weaving spider Araneus ventricosus genome elucidates the spidroin gene catalogue.</title>
        <authorList>
            <person name="Kono N."/>
            <person name="Nakamura H."/>
            <person name="Ohtoshi R."/>
            <person name="Moran D.A.P."/>
            <person name="Shinohara A."/>
            <person name="Yoshida Y."/>
            <person name="Fujiwara M."/>
            <person name="Mori M."/>
            <person name="Tomita M."/>
            <person name="Arakawa K."/>
        </authorList>
    </citation>
    <scope>NUCLEOTIDE SEQUENCE [LARGE SCALE GENOMIC DNA]</scope>
</reference>
<accession>A0A4Y2KBJ0</accession>
<gene>
    <name evidence="1" type="ORF">AVEN_169164_1</name>
</gene>
<dbReference type="AlphaFoldDB" id="A0A4Y2KBJ0"/>
<keyword evidence="2" id="KW-1185">Reference proteome</keyword>
<name>A0A4Y2KBJ0_ARAVE</name>
<organism evidence="1 2">
    <name type="scientific">Araneus ventricosus</name>
    <name type="common">Orbweaver spider</name>
    <name type="synonym">Epeira ventricosa</name>
    <dbReference type="NCBI Taxonomy" id="182803"/>
    <lineage>
        <taxon>Eukaryota</taxon>
        <taxon>Metazoa</taxon>
        <taxon>Ecdysozoa</taxon>
        <taxon>Arthropoda</taxon>
        <taxon>Chelicerata</taxon>
        <taxon>Arachnida</taxon>
        <taxon>Araneae</taxon>
        <taxon>Araneomorphae</taxon>
        <taxon>Entelegynae</taxon>
        <taxon>Araneoidea</taxon>
        <taxon>Araneidae</taxon>
        <taxon>Araneus</taxon>
    </lineage>
</organism>
<proteinExistence type="predicted"/>
<evidence type="ECO:0000313" key="1">
    <source>
        <dbReference type="EMBL" id="GBM99637.1"/>
    </source>
</evidence>
<protein>
    <submittedName>
        <fullName evidence="1">Uncharacterized protein</fullName>
    </submittedName>
</protein>